<sequence length="256" mass="28690">MLKGMGFDRGLARWHFAGDFAGLIRGCQVNLDELRVPYLKAFNGLINAFVEMDGSNLVLNHNQGAIFWTNPGGERAGVVARLVADFAKTYGLHLKPYSIIELNFHLNIIIESGHLTHSELRSIKRAYAGILGVKVAVVNYSYTPLVPKIIHVLKYVTRATFRDYTWDERMAAELYNFRNMRSWGSWKDEPVWELEGKAELEPIAKLESGLCPVCGEPVSWSRAGDIAWLKLWAAAGQVEPIGAGYYELLDIRPPPG</sequence>
<protein>
    <submittedName>
        <fullName evidence="1">Uncharacterized protein</fullName>
    </submittedName>
</protein>
<reference evidence="1" key="1">
    <citation type="journal article" date="2014" name="Front. Microbiol.">
        <title>High frequency of phylogenetically diverse reductive dehalogenase-homologous genes in deep subseafloor sedimentary metagenomes.</title>
        <authorList>
            <person name="Kawai M."/>
            <person name="Futagami T."/>
            <person name="Toyoda A."/>
            <person name="Takaki Y."/>
            <person name="Nishi S."/>
            <person name="Hori S."/>
            <person name="Arai W."/>
            <person name="Tsubouchi T."/>
            <person name="Morono Y."/>
            <person name="Uchiyama I."/>
            <person name="Ito T."/>
            <person name="Fujiyama A."/>
            <person name="Inagaki F."/>
            <person name="Takami H."/>
        </authorList>
    </citation>
    <scope>NUCLEOTIDE SEQUENCE</scope>
    <source>
        <strain evidence="1">Expedition CK06-06</strain>
    </source>
</reference>
<dbReference type="AlphaFoldDB" id="X1K613"/>
<evidence type="ECO:0000313" key="1">
    <source>
        <dbReference type="EMBL" id="GAI01973.1"/>
    </source>
</evidence>
<feature type="non-terminal residue" evidence="1">
    <location>
        <position position="256"/>
    </location>
</feature>
<comment type="caution">
    <text evidence="1">The sequence shown here is derived from an EMBL/GenBank/DDBJ whole genome shotgun (WGS) entry which is preliminary data.</text>
</comment>
<name>X1K613_9ZZZZ</name>
<organism evidence="1">
    <name type="scientific">marine sediment metagenome</name>
    <dbReference type="NCBI Taxonomy" id="412755"/>
    <lineage>
        <taxon>unclassified sequences</taxon>
        <taxon>metagenomes</taxon>
        <taxon>ecological metagenomes</taxon>
    </lineage>
</organism>
<accession>X1K613</accession>
<gene>
    <name evidence="1" type="ORF">S06H3_05412</name>
</gene>
<proteinExistence type="predicted"/>
<dbReference type="EMBL" id="BARV01002005">
    <property type="protein sequence ID" value="GAI01973.1"/>
    <property type="molecule type" value="Genomic_DNA"/>
</dbReference>